<dbReference type="FunFam" id="1.10.10.10:FF:000008">
    <property type="entry name" value="E2F transcription factor 1"/>
    <property type="match status" value="1"/>
</dbReference>
<sequence>MPKSAELKCYFKCDIDGPLHRFPKWEYPHTEKFNQWKSVLDNTTQERGNNYIYNSIRICHKHFEEYFKSSSRRLTRNAVPTLNLKNLPQNTTIKPIIESQDSIEQFAMMDPCTSSFSQQLNAESESIPILPKSPKKSYLKQKCSQNIINQLKKKLQKLSQKSKIQTKKIAAAKRLCMSKSFITTIENLPDAAQTLIKLQLKWKNKPRGRRYTIDEKIMALTILKQSPKAYKLLNKMFVLPSKRCLQKILSTFTLRPGINKNILENLKRHVERLPEEKKLVNLLFDEISLAPGLVYNAFLNEIVGFQDNGITKSGDIADRALCFMIKGIKSMKKQPICFTFTKGGTKKSDLKALLLIVIKELNAAGLKVVTTICDQCPTNVAVIKELREETRKKYDIERNLQMHFEVNNMKVFPLFDTPHLLKGIRNNLLNKDAKFIENGQEKWAKWEHLKMLLAIDVGDDEIRLVNKLTENHVNKDKLKKMKVKLAAQVFSQRVSAALRFSAKHGILPEECNGTADFLLIFDKLFDSFNGHSYNDEHKIYKCCIKKNSPHFQLWDKLIPILESIKFKSLHRRNGVDEIKYESIPSIRNWVGNMKTFKELWEYLSVNHKITNLVARNFNQDPLENFFSSIRSNGVRNINPNCNQFMNAFKTLIVNNYNSPHSVGANCEEDKNTGMQSLSYLILNNPNDSQTVNYATNIDSLLNVMSDIKNNDNLLHAESKKYVTGYVIKKSKSKVFKNCATCLNDLCRSNVDFDSFNYEIDYTKKSLFHPSDQLIHLMNNMYDVIVACLRDNPTSKCLKDQIKYFIDFACDFSIITCERHRVDLVDFICNLCIKVIVYTFASKTLNVVLWFCIRISFAYTFPMPRGVKRGPVEGEAEVVVRVGASPSHTTLLDDSPSQPISYHLLDHGYGATPQHQIRREAPTAPPKTSEAVKRRLNLSESSSGSQGHVVPMKADFKTPKQKRVKVLTPYGRPSSSMKKYTERSRFDTSLGLLTKKFVALLKSSPNGVLDLNIAAEHLSVQKRRIYDITNVLEGIGILEKRSKNNIQWKCGLGGAGGANEENRVRRLRREVRALTAREARVTRAVSVAEQALSRLSADHGARAYITYADLRSIKDFRNQTVIPIKAPPDTRLSVPHPGENGYMIHLKSKSGEIEVFLCPKERPPSPPPSSGLLPSDPLLEDNKALLAPLMAQLQSIPSSSISAAFTTPIKREPVSEQAASTSWSRSLVVSSPCVTDPTLPLAAAPAHRTPCTPAASAAPRLTMSTPDNGARGRLQNALIADSDDFAPIMGGGRFQLQTEDQESEPLELEPFLALEPPMSANDYGFCLDHDEGLSELFDFEF</sequence>
<evidence type="ECO:0000256" key="8">
    <source>
        <dbReference type="PROSITE-ProRule" id="PRU00309"/>
    </source>
</evidence>
<dbReference type="InterPro" id="IPR015633">
    <property type="entry name" value="E2F"/>
</dbReference>
<name>A0A8J9VI05_9NEOP</name>
<comment type="subcellular location">
    <subcellularLocation>
        <location evidence="9">Nucleus</location>
    </subcellularLocation>
</comment>
<dbReference type="InterPro" id="IPR003316">
    <property type="entry name" value="E2F_WHTH_DNA-bd_dom"/>
</dbReference>
<evidence type="ECO:0000256" key="4">
    <source>
        <dbReference type="ARBA" id="ARBA00022833"/>
    </source>
</evidence>
<dbReference type="Pfam" id="PF21789">
    <property type="entry name" value="TNP-like_RNaseH_C"/>
    <property type="match status" value="1"/>
</dbReference>
<dbReference type="PANTHER" id="PTHR12081:SF18">
    <property type="entry name" value="TRANSCRIPTION FACTOR E2F2-RELATED"/>
    <property type="match status" value="1"/>
</dbReference>
<evidence type="ECO:0000313" key="14">
    <source>
        <dbReference type="Proteomes" id="UP000838878"/>
    </source>
</evidence>
<dbReference type="InterPro" id="IPR048366">
    <property type="entry name" value="TNP-like_GBD"/>
</dbReference>
<dbReference type="InterPro" id="IPR036388">
    <property type="entry name" value="WH-like_DNA-bd_sf"/>
</dbReference>
<evidence type="ECO:0000256" key="3">
    <source>
        <dbReference type="ARBA" id="ARBA00022771"/>
    </source>
</evidence>
<dbReference type="Proteomes" id="UP000838878">
    <property type="component" value="Chromosome 3"/>
</dbReference>
<dbReference type="CDD" id="cd14660">
    <property type="entry name" value="E2F_DD"/>
    <property type="match status" value="1"/>
</dbReference>
<dbReference type="InterPro" id="IPR032198">
    <property type="entry name" value="E2F_CC-MB"/>
</dbReference>
<keyword evidence="5 9" id="KW-0805">Transcription regulation</keyword>
<evidence type="ECO:0000256" key="6">
    <source>
        <dbReference type="ARBA" id="ARBA00023125"/>
    </source>
</evidence>
<evidence type="ECO:0000256" key="11">
    <source>
        <dbReference type="SAM" id="MobiDB-lite"/>
    </source>
</evidence>
<dbReference type="GO" id="GO:0090575">
    <property type="term" value="C:RNA polymerase II transcription regulator complex"/>
    <property type="evidence" value="ECO:0007669"/>
    <property type="project" value="TreeGrafter"/>
</dbReference>
<organism evidence="13 14">
    <name type="scientific">Brenthis ino</name>
    <name type="common">lesser marbled fritillary</name>
    <dbReference type="NCBI Taxonomy" id="405034"/>
    <lineage>
        <taxon>Eukaryota</taxon>
        <taxon>Metazoa</taxon>
        <taxon>Ecdysozoa</taxon>
        <taxon>Arthropoda</taxon>
        <taxon>Hexapoda</taxon>
        <taxon>Insecta</taxon>
        <taxon>Pterygota</taxon>
        <taxon>Neoptera</taxon>
        <taxon>Endopterygota</taxon>
        <taxon>Lepidoptera</taxon>
        <taxon>Glossata</taxon>
        <taxon>Ditrysia</taxon>
        <taxon>Papilionoidea</taxon>
        <taxon>Nymphalidae</taxon>
        <taxon>Heliconiinae</taxon>
        <taxon>Argynnini</taxon>
        <taxon>Brenthis</taxon>
    </lineage>
</organism>
<evidence type="ECO:0000256" key="9">
    <source>
        <dbReference type="RuleBase" id="RU003796"/>
    </source>
</evidence>
<dbReference type="Pfam" id="PF05485">
    <property type="entry name" value="THAP"/>
    <property type="match status" value="1"/>
</dbReference>
<reference evidence="13" key="1">
    <citation type="submission" date="2021-12" db="EMBL/GenBank/DDBJ databases">
        <authorList>
            <person name="Martin H S."/>
        </authorList>
    </citation>
    <scope>NUCLEOTIDE SEQUENCE</scope>
</reference>
<feature type="domain" description="THAP-type" evidence="12">
    <location>
        <begin position="1"/>
        <end position="83"/>
    </location>
</feature>
<evidence type="ECO:0000256" key="10">
    <source>
        <dbReference type="SAM" id="Coils"/>
    </source>
</evidence>
<dbReference type="SMART" id="SM00980">
    <property type="entry name" value="THAP"/>
    <property type="match status" value="1"/>
</dbReference>
<dbReference type="OrthoDB" id="8120989at2759"/>
<dbReference type="GO" id="GO:0000978">
    <property type="term" value="F:RNA polymerase II cis-regulatory region sequence-specific DNA binding"/>
    <property type="evidence" value="ECO:0007669"/>
    <property type="project" value="InterPro"/>
</dbReference>
<dbReference type="SUPFAM" id="SSF144074">
    <property type="entry name" value="E2F-DP heterodimerization region"/>
    <property type="match status" value="1"/>
</dbReference>
<keyword evidence="4" id="KW-0862">Zinc</keyword>
<dbReference type="Gene3D" id="6.10.250.540">
    <property type="match status" value="1"/>
</dbReference>
<gene>
    <name evidence="13" type="ORF">BINO364_LOCUS8764</name>
</gene>
<dbReference type="PANTHER" id="PTHR12081">
    <property type="entry name" value="TRANSCRIPTION FACTOR E2F"/>
    <property type="match status" value="1"/>
</dbReference>
<feature type="non-terminal residue" evidence="13">
    <location>
        <position position="1340"/>
    </location>
</feature>
<dbReference type="SUPFAM" id="SSF46785">
    <property type="entry name" value="Winged helix' DNA-binding domain"/>
    <property type="match status" value="1"/>
</dbReference>
<proteinExistence type="inferred from homology"/>
<dbReference type="EMBL" id="OV170223">
    <property type="protein sequence ID" value="CAH0722878.1"/>
    <property type="molecule type" value="Genomic_DNA"/>
</dbReference>
<dbReference type="SUPFAM" id="SSF57716">
    <property type="entry name" value="Glucocorticoid receptor-like (DNA-binding domain)"/>
    <property type="match status" value="1"/>
</dbReference>
<dbReference type="Gene3D" id="1.10.10.10">
    <property type="entry name" value="Winged helix-like DNA-binding domain superfamily/Winged helix DNA-binding domain"/>
    <property type="match status" value="1"/>
</dbReference>
<dbReference type="Pfam" id="PF02319">
    <property type="entry name" value="WHD_E2F_TDP"/>
    <property type="match status" value="1"/>
</dbReference>
<feature type="coiled-coil region" evidence="10">
    <location>
        <begin position="141"/>
        <end position="168"/>
    </location>
</feature>
<dbReference type="InterPro" id="IPR048365">
    <property type="entry name" value="TNP-like_RNaseH_N"/>
</dbReference>
<evidence type="ECO:0000259" key="12">
    <source>
        <dbReference type="PROSITE" id="PS50950"/>
    </source>
</evidence>
<dbReference type="Pfam" id="PF21788">
    <property type="entry name" value="TNP-like_GBD"/>
    <property type="match status" value="1"/>
</dbReference>
<dbReference type="Pfam" id="PF21787">
    <property type="entry name" value="TNP-like_RNaseH_N"/>
    <property type="match status" value="1"/>
</dbReference>
<dbReference type="GO" id="GO:0046983">
    <property type="term" value="F:protein dimerization activity"/>
    <property type="evidence" value="ECO:0007669"/>
    <property type="project" value="InterPro"/>
</dbReference>
<feature type="region of interest" description="Disordered" evidence="11">
    <location>
        <begin position="1244"/>
        <end position="1265"/>
    </location>
</feature>
<evidence type="ECO:0000256" key="7">
    <source>
        <dbReference type="ARBA" id="ARBA00023163"/>
    </source>
</evidence>
<dbReference type="GO" id="GO:0000981">
    <property type="term" value="F:DNA-binding transcription factor activity, RNA polymerase II-specific"/>
    <property type="evidence" value="ECO:0007669"/>
    <property type="project" value="TreeGrafter"/>
</dbReference>
<accession>A0A8J9VI05</accession>
<keyword evidence="7 9" id="KW-0804">Transcription</keyword>
<evidence type="ECO:0000256" key="1">
    <source>
        <dbReference type="ARBA" id="ARBA00010940"/>
    </source>
</evidence>
<keyword evidence="6 8" id="KW-0238">DNA-binding</keyword>
<dbReference type="SMART" id="SM00692">
    <property type="entry name" value="DM3"/>
    <property type="match status" value="1"/>
</dbReference>
<dbReference type="InterPro" id="IPR037241">
    <property type="entry name" value="E2F-DP_heterodim"/>
</dbReference>
<dbReference type="InterPro" id="IPR006612">
    <property type="entry name" value="THAP_Znf"/>
</dbReference>
<keyword evidence="2" id="KW-0479">Metal-binding</keyword>
<keyword evidence="10" id="KW-0175">Coiled coil</keyword>
<dbReference type="SMART" id="SM01372">
    <property type="entry name" value="E2F_TDP"/>
    <property type="match status" value="1"/>
</dbReference>
<evidence type="ECO:0000256" key="5">
    <source>
        <dbReference type="ARBA" id="ARBA00023015"/>
    </source>
</evidence>
<keyword evidence="14" id="KW-1185">Reference proteome</keyword>
<dbReference type="GO" id="GO:0008270">
    <property type="term" value="F:zinc ion binding"/>
    <property type="evidence" value="ECO:0007669"/>
    <property type="project" value="UniProtKB-KW"/>
</dbReference>
<evidence type="ECO:0000256" key="2">
    <source>
        <dbReference type="ARBA" id="ARBA00022723"/>
    </source>
</evidence>
<dbReference type="PROSITE" id="PS50950">
    <property type="entry name" value="ZF_THAP"/>
    <property type="match status" value="1"/>
</dbReference>
<comment type="similarity">
    <text evidence="1 9">Belongs to the E2F/DP family.</text>
</comment>
<evidence type="ECO:0000313" key="13">
    <source>
        <dbReference type="EMBL" id="CAH0722878.1"/>
    </source>
</evidence>
<keyword evidence="3 8" id="KW-0863">Zinc-finger</keyword>
<protein>
    <recommendedName>
        <fullName evidence="12">THAP-type domain-containing protein</fullName>
    </recommendedName>
</protein>
<dbReference type="InterPro" id="IPR048367">
    <property type="entry name" value="TNP-like_RNaseH_C"/>
</dbReference>
<dbReference type="InterPro" id="IPR036390">
    <property type="entry name" value="WH_DNA-bd_sf"/>
</dbReference>
<feature type="coiled-coil region" evidence="10">
    <location>
        <begin position="1056"/>
        <end position="1083"/>
    </location>
</feature>
<keyword evidence="9" id="KW-0539">Nucleus</keyword>
<dbReference type="Pfam" id="PF16421">
    <property type="entry name" value="E2F_CC-MB"/>
    <property type="match status" value="1"/>
</dbReference>